<dbReference type="AlphaFoldDB" id="A0A2J0Z5E9"/>
<gene>
    <name evidence="2" type="ORF">CEJ86_08530</name>
</gene>
<dbReference type="InterPro" id="IPR029058">
    <property type="entry name" value="AB_hydrolase_fold"/>
</dbReference>
<dbReference type="PANTHER" id="PTHR46331:SF2">
    <property type="entry name" value="VALACYCLOVIR HYDROLASE"/>
    <property type="match status" value="1"/>
</dbReference>
<reference evidence="2 3" key="1">
    <citation type="submission" date="2017-06" db="EMBL/GenBank/DDBJ databases">
        <title>Ensifer strains isolated from leguminous trees and herbs display diverse denitrification phenotypes with some acting as strong N2O sinks.</title>
        <authorList>
            <person name="Woliy K."/>
            <person name="Mania D."/>
            <person name="Bakken L.R."/>
            <person name="Frostegard A."/>
        </authorList>
    </citation>
    <scope>NUCLEOTIDE SEQUENCE [LARGE SCALE GENOMIC DNA]</scope>
    <source>
        <strain evidence="2 3">AC50a</strain>
    </source>
</reference>
<organism evidence="2 3">
    <name type="scientific">Rhizobium meliloti</name>
    <name type="common">Ensifer meliloti</name>
    <name type="synonym">Sinorhizobium meliloti</name>
    <dbReference type="NCBI Taxonomy" id="382"/>
    <lineage>
        <taxon>Bacteria</taxon>
        <taxon>Pseudomonadati</taxon>
        <taxon>Pseudomonadota</taxon>
        <taxon>Alphaproteobacteria</taxon>
        <taxon>Hyphomicrobiales</taxon>
        <taxon>Rhizobiaceae</taxon>
        <taxon>Sinorhizobium/Ensifer group</taxon>
        <taxon>Sinorhizobium</taxon>
    </lineage>
</organism>
<dbReference type="RefSeq" id="WP_100671103.1">
    <property type="nucleotide sequence ID" value="NZ_NJGD01000003.1"/>
</dbReference>
<evidence type="ECO:0000313" key="2">
    <source>
        <dbReference type="EMBL" id="PJR15742.1"/>
    </source>
</evidence>
<sequence length="275" mass="30090">MYSLIAGAASLGTAMAEPRWEMLPETPDLPAAGRQGEAPVNGIKIWHAVYGSGEPVIMLHGGLGNSNYWGNQISTLAGSYQVIVMDSRGHGRSTRDERPLSYDLMATDVVALMDFLGLQKAAIVGWSDGAIIGLKLAIDHAKRISRVFAFAANSKPSGLYPLDQNVLFKAYLDRAREEYVKLSPTPGGYGDFREQMDRMWESQPNLTAEALGSIAVPVWVVDGDHEEVVRREDTLFIADSIPAAGLLIQPEVSHFSLLQGPEQFTDHILHFLGRE</sequence>
<dbReference type="Pfam" id="PF00561">
    <property type="entry name" value="Abhydrolase_1"/>
    <property type="match status" value="1"/>
</dbReference>
<dbReference type="Gene3D" id="3.40.50.1820">
    <property type="entry name" value="alpha/beta hydrolase"/>
    <property type="match status" value="1"/>
</dbReference>
<feature type="domain" description="AB hydrolase-1" evidence="1">
    <location>
        <begin position="55"/>
        <end position="179"/>
    </location>
</feature>
<protein>
    <submittedName>
        <fullName evidence="2">Alpha/beta hydrolase</fullName>
    </submittedName>
</protein>
<dbReference type="SUPFAM" id="SSF53474">
    <property type="entry name" value="alpha/beta-Hydrolases"/>
    <property type="match status" value="1"/>
</dbReference>
<name>A0A2J0Z5E9_RHIML</name>
<dbReference type="InterPro" id="IPR000073">
    <property type="entry name" value="AB_hydrolase_1"/>
</dbReference>
<proteinExistence type="predicted"/>
<evidence type="ECO:0000313" key="3">
    <source>
        <dbReference type="Proteomes" id="UP000231987"/>
    </source>
</evidence>
<dbReference type="EMBL" id="NJGD01000003">
    <property type="protein sequence ID" value="PJR15742.1"/>
    <property type="molecule type" value="Genomic_DNA"/>
</dbReference>
<dbReference type="PANTHER" id="PTHR46331">
    <property type="entry name" value="VALACYCLOVIR HYDROLASE"/>
    <property type="match status" value="1"/>
</dbReference>
<dbReference type="Proteomes" id="UP000231987">
    <property type="component" value="Unassembled WGS sequence"/>
</dbReference>
<comment type="caution">
    <text evidence="2">The sequence shown here is derived from an EMBL/GenBank/DDBJ whole genome shotgun (WGS) entry which is preliminary data.</text>
</comment>
<accession>A0A2J0Z5E9</accession>
<keyword evidence="2" id="KW-0378">Hydrolase</keyword>
<evidence type="ECO:0000259" key="1">
    <source>
        <dbReference type="Pfam" id="PF00561"/>
    </source>
</evidence>
<dbReference type="GO" id="GO:0017171">
    <property type="term" value="F:serine hydrolase activity"/>
    <property type="evidence" value="ECO:0007669"/>
    <property type="project" value="TreeGrafter"/>
</dbReference>